<gene>
    <name evidence="2" type="ORF">CY34DRAFT_14534</name>
</gene>
<dbReference type="InParanoid" id="A0A0D0B5S8"/>
<dbReference type="EMBL" id="KN835353">
    <property type="protein sequence ID" value="KIK39213.1"/>
    <property type="molecule type" value="Genomic_DNA"/>
</dbReference>
<evidence type="ECO:0000256" key="1">
    <source>
        <dbReference type="SAM" id="MobiDB-lite"/>
    </source>
</evidence>
<feature type="compositionally biased region" description="Polar residues" evidence="1">
    <location>
        <begin position="1"/>
        <end position="11"/>
    </location>
</feature>
<evidence type="ECO:0000313" key="3">
    <source>
        <dbReference type="Proteomes" id="UP000054485"/>
    </source>
</evidence>
<evidence type="ECO:0000313" key="2">
    <source>
        <dbReference type="EMBL" id="KIK39213.1"/>
    </source>
</evidence>
<reference evidence="3" key="2">
    <citation type="submission" date="2015-01" db="EMBL/GenBank/DDBJ databases">
        <title>Evolutionary Origins and Diversification of the Mycorrhizal Mutualists.</title>
        <authorList>
            <consortium name="DOE Joint Genome Institute"/>
            <consortium name="Mycorrhizal Genomics Consortium"/>
            <person name="Kohler A."/>
            <person name="Kuo A."/>
            <person name="Nagy L.G."/>
            <person name="Floudas D."/>
            <person name="Copeland A."/>
            <person name="Barry K.W."/>
            <person name="Cichocki N."/>
            <person name="Veneault-Fourrey C."/>
            <person name="LaButti K."/>
            <person name="Lindquist E.A."/>
            <person name="Lipzen A."/>
            <person name="Lundell T."/>
            <person name="Morin E."/>
            <person name="Murat C."/>
            <person name="Riley R."/>
            <person name="Ohm R."/>
            <person name="Sun H."/>
            <person name="Tunlid A."/>
            <person name="Henrissat B."/>
            <person name="Grigoriev I.V."/>
            <person name="Hibbett D.S."/>
            <person name="Martin F."/>
        </authorList>
    </citation>
    <scope>NUCLEOTIDE SEQUENCE [LARGE SCALE GENOMIC DNA]</scope>
    <source>
        <strain evidence="3">UH-Slu-Lm8-n1</strain>
    </source>
</reference>
<proteinExistence type="predicted"/>
<feature type="region of interest" description="Disordered" evidence="1">
    <location>
        <begin position="1"/>
        <end position="20"/>
    </location>
</feature>
<dbReference type="OrthoDB" id="2693537at2759"/>
<protein>
    <submittedName>
        <fullName evidence="2">Uncharacterized protein</fullName>
    </submittedName>
</protein>
<accession>A0A0D0B5S8</accession>
<sequence length="238" mass="25805">MSHSSSTNNTIELDIFAPPHPTPEDEQIITFKCKAKELHVQLKPMVQSAPADYRPMIDKKGWCDQWTLLRDSLTSCIEKDGQSGHTICERICGQVTAEEAEQECLAAAAEAADEDASDLESVVIPKKRKVMLINSSLHVTNTNTCNTCTKVDHPCYPSDNGNTCAGYKHLKVKCSLASEKGKGKEQPASTTTAPKPWAKLAKGGLAMVSPPPVARPSAPCMPPGPLGIRHLYVEIKVN</sequence>
<dbReference type="HOGENOM" id="CLU_1166507_0_0_1"/>
<dbReference type="AlphaFoldDB" id="A0A0D0B5S8"/>
<keyword evidence="3" id="KW-1185">Reference proteome</keyword>
<name>A0A0D0B5S8_9AGAM</name>
<organism evidence="2 3">
    <name type="scientific">Suillus luteus UH-Slu-Lm8-n1</name>
    <dbReference type="NCBI Taxonomy" id="930992"/>
    <lineage>
        <taxon>Eukaryota</taxon>
        <taxon>Fungi</taxon>
        <taxon>Dikarya</taxon>
        <taxon>Basidiomycota</taxon>
        <taxon>Agaricomycotina</taxon>
        <taxon>Agaricomycetes</taxon>
        <taxon>Agaricomycetidae</taxon>
        <taxon>Boletales</taxon>
        <taxon>Suillineae</taxon>
        <taxon>Suillaceae</taxon>
        <taxon>Suillus</taxon>
    </lineage>
</organism>
<dbReference type="Proteomes" id="UP000054485">
    <property type="component" value="Unassembled WGS sequence"/>
</dbReference>
<reference evidence="2 3" key="1">
    <citation type="submission" date="2014-04" db="EMBL/GenBank/DDBJ databases">
        <authorList>
            <consortium name="DOE Joint Genome Institute"/>
            <person name="Kuo A."/>
            <person name="Ruytinx J."/>
            <person name="Rineau F."/>
            <person name="Colpaert J."/>
            <person name="Kohler A."/>
            <person name="Nagy L.G."/>
            <person name="Floudas D."/>
            <person name="Copeland A."/>
            <person name="Barry K.W."/>
            <person name="Cichocki N."/>
            <person name="Veneault-Fourrey C."/>
            <person name="LaButti K."/>
            <person name="Lindquist E.A."/>
            <person name="Lipzen A."/>
            <person name="Lundell T."/>
            <person name="Morin E."/>
            <person name="Murat C."/>
            <person name="Sun H."/>
            <person name="Tunlid A."/>
            <person name="Henrissat B."/>
            <person name="Grigoriev I.V."/>
            <person name="Hibbett D.S."/>
            <person name="Martin F."/>
            <person name="Nordberg H.P."/>
            <person name="Cantor M.N."/>
            <person name="Hua S.X."/>
        </authorList>
    </citation>
    <scope>NUCLEOTIDE SEQUENCE [LARGE SCALE GENOMIC DNA]</scope>
    <source>
        <strain evidence="2 3">UH-Slu-Lm8-n1</strain>
    </source>
</reference>